<feature type="non-terminal residue" evidence="1">
    <location>
        <position position="91"/>
    </location>
</feature>
<dbReference type="NCBIfam" id="TIGR03661">
    <property type="entry name" value="T1SS_VCA0849"/>
    <property type="match status" value="1"/>
</dbReference>
<reference evidence="1" key="1">
    <citation type="submission" date="2022-07" db="EMBL/GenBank/DDBJ databases">
        <title>Genome Sequence of Citrobacter portucalensis from Edible Snails.</title>
        <authorList>
            <person name="Okafor A.C."/>
            <person name="Ogbo F.C."/>
            <person name="Ruppitsch W."/>
            <person name="Allerberger F."/>
        </authorList>
    </citation>
    <scope>NUCLEOTIDE SEQUENCE</scope>
    <source>
        <strain evidence="1">Igbk 7</strain>
    </source>
</reference>
<accession>A0AAW5WGT4</accession>
<name>A0AAW5WGT4_9ENTR</name>
<evidence type="ECO:0000313" key="2">
    <source>
        <dbReference type="Proteomes" id="UP001207430"/>
    </source>
</evidence>
<gene>
    <name evidence="1" type="ORF">NLN86_25810</name>
</gene>
<organism evidence="1 2">
    <name type="scientific">Citrobacter portucalensis</name>
    <dbReference type="NCBI Taxonomy" id="1639133"/>
    <lineage>
        <taxon>Bacteria</taxon>
        <taxon>Pseudomonadati</taxon>
        <taxon>Pseudomonadota</taxon>
        <taxon>Gammaproteobacteria</taxon>
        <taxon>Enterobacterales</taxon>
        <taxon>Enterobacteriaceae</taxon>
        <taxon>Citrobacter</taxon>
        <taxon>Citrobacter freundii complex</taxon>
    </lineage>
</organism>
<dbReference type="AlphaFoldDB" id="A0AAW5WGT4"/>
<dbReference type="RefSeq" id="WP_267449958.1">
    <property type="nucleotide sequence ID" value="NZ_JANDBG010000143.1"/>
</dbReference>
<sequence>DTMWGRGGSTGGSATDNDVFVWRAGDAAGNATDIIKDFSAWNGTSGDKLDIGDLLVGLKGSSGSNIADWVTVTISGGDTTIAIDIDGNGTG</sequence>
<protein>
    <submittedName>
        <fullName evidence="1">Type I secretion C-terminal target domain-containing protein</fullName>
    </submittedName>
</protein>
<comment type="caution">
    <text evidence="1">The sequence shown here is derived from an EMBL/GenBank/DDBJ whole genome shotgun (WGS) entry which is preliminary data.</text>
</comment>
<evidence type="ECO:0000313" key="1">
    <source>
        <dbReference type="EMBL" id="MCX9004994.1"/>
    </source>
</evidence>
<proteinExistence type="predicted"/>
<feature type="non-terminal residue" evidence="1">
    <location>
        <position position="1"/>
    </location>
</feature>
<dbReference type="Proteomes" id="UP001207430">
    <property type="component" value="Unassembled WGS sequence"/>
</dbReference>
<dbReference type="EMBL" id="JANDBG010000143">
    <property type="protein sequence ID" value="MCX9004994.1"/>
    <property type="molecule type" value="Genomic_DNA"/>
</dbReference>
<dbReference type="InterPro" id="IPR019960">
    <property type="entry name" value="T1SS_VCA0849"/>
</dbReference>